<accession>A0A1T4TVE1</accession>
<protein>
    <submittedName>
        <fullName evidence="1">Uncharacterized protein</fullName>
    </submittedName>
</protein>
<dbReference type="STRING" id="634771.SAMN04488128_106394"/>
<dbReference type="OrthoDB" id="85957at563835"/>
<sequence length="144" mass="15629">MKKILLFVALVAVGITVTTRSTSGTQGDKSIPQNVVNAHEAKLLSTYYPSKWKGVAIEPADADFMYAYTYLINYASSTATLMSGPTYAMFALTSSCRSEWLSSKIDPACTSGCRTWSYYYSPAPSFTSNVNYLAVGCPGVIDLQ</sequence>
<name>A0A1T4TVE1_9BACT</name>
<dbReference type="Proteomes" id="UP000190367">
    <property type="component" value="Unassembled WGS sequence"/>
</dbReference>
<evidence type="ECO:0000313" key="1">
    <source>
        <dbReference type="EMBL" id="SKA44413.1"/>
    </source>
</evidence>
<reference evidence="2" key="1">
    <citation type="submission" date="2017-02" db="EMBL/GenBank/DDBJ databases">
        <authorList>
            <person name="Varghese N."/>
            <person name="Submissions S."/>
        </authorList>
    </citation>
    <scope>NUCLEOTIDE SEQUENCE [LARGE SCALE GENOMIC DNA]</scope>
    <source>
        <strain evidence="2">DSM 22224</strain>
    </source>
</reference>
<dbReference type="RefSeq" id="WP_078672735.1">
    <property type="nucleotide sequence ID" value="NZ_FUWZ01000006.1"/>
</dbReference>
<proteinExistence type="predicted"/>
<evidence type="ECO:0000313" key="2">
    <source>
        <dbReference type="Proteomes" id="UP000190367"/>
    </source>
</evidence>
<dbReference type="EMBL" id="FUWZ01000006">
    <property type="protein sequence ID" value="SKA44413.1"/>
    <property type="molecule type" value="Genomic_DNA"/>
</dbReference>
<keyword evidence="2" id="KW-1185">Reference proteome</keyword>
<organism evidence="1 2">
    <name type="scientific">Chitinophaga eiseniae</name>
    <dbReference type="NCBI Taxonomy" id="634771"/>
    <lineage>
        <taxon>Bacteria</taxon>
        <taxon>Pseudomonadati</taxon>
        <taxon>Bacteroidota</taxon>
        <taxon>Chitinophagia</taxon>
        <taxon>Chitinophagales</taxon>
        <taxon>Chitinophagaceae</taxon>
        <taxon>Chitinophaga</taxon>
    </lineage>
</organism>
<dbReference type="AlphaFoldDB" id="A0A1T4TVE1"/>
<gene>
    <name evidence="1" type="ORF">SAMN04488128_106394</name>
</gene>